<dbReference type="GO" id="GO:0004017">
    <property type="term" value="F:AMP kinase activity"/>
    <property type="evidence" value="ECO:0007669"/>
    <property type="project" value="UniProtKB-EC"/>
</dbReference>
<evidence type="ECO:0000256" key="2">
    <source>
        <dbReference type="ARBA" id="ARBA00022727"/>
    </source>
</evidence>
<evidence type="ECO:0000256" key="5">
    <source>
        <dbReference type="HAMAP-Rule" id="MF_00235"/>
    </source>
</evidence>
<feature type="binding site" evidence="5">
    <location>
        <begin position="10"/>
        <end position="15"/>
    </location>
    <ligand>
        <name>ATP</name>
        <dbReference type="ChEBI" id="CHEBI:30616"/>
    </ligand>
</feature>
<comment type="pathway">
    <text evidence="5">Purine metabolism; AMP biosynthesis via salvage pathway; AMP from ADP: step 1/1.</text>
</comment>
<feature type="binding site" evidence="5">
    <location>
        <position position="133"/>
    </location>
    <ligand>
        <name>Zn(2+)</name>
        <dbReference type="ChEBI" id="CHEBI:29105"/>
        <note>structural</note>
    </ligand>
</feature>
<gene>
    <name evidence="5" type="primary">adk</name>
    <name evidence="9" type="ORF">KJB30_16375</name>
</gene>
<feature type="binding site" evidence="5">
    <location>
        <position position="127"/>
    </location>
    <ligand>
        <name>ATP</name>
        <dbReference type="ChEBI" id="CHEBI:30616"/>
    </ligand>
</feature>
<feature type="binding site" evidence="5">
    <location>
        <position position="199"/>
    </location>
    <ligand>
        <name>ATP</name>
        <dbReference type="ChEBI" id="CHEBI:30616"/>
    </ligand>
</feature>
<evidence type="ECO:0000256" key="6">
    <source>
        <dbReference type="RuleBase" id="RU003330"/>
    </source>
</evidence>
<comment type="caution">
    <text evidence="9">The sequence shown here is derived from an EMBL/GenBank/DDBJ whole genome shotgun (WGS) entry which is preliminary data.</text>
</comment>
<evidence type="ECO:0000256" key="7">
    <source>
        <dbReference type="RuleBase" id="RU003331"/>
    </source>
</evidence>
<dbReference type="InterPro" id="IPR027417">
    <property type="entry name" value="P-loop_NTPase"/>
</dbReference>
<keyword evidence="1 5" id="KW-0808">Transferase</keyword>
<comment type="caution">
    <text evidence="5">Lacks conserved residue(s) required for the propagation of feature annotation.</text>
</comment>
<dbReference type="NCBIfam" id="NF011100">
    <property type="entry name" value="PRK14527.1"/>
    <property type="match status" value="1"/>
</dbReference>
<feature type="binding site" evidence="5">
    <location>
        <begin position="85"/>
        <end position="88"/>
    </location>
    <ligand>
        <name>AMP</name>
        <dbReference type="ChEBI" id="CHEBI:456215"/>
    </ligand>
</feature>
<keyword evidence="5" id="KW-0862">Zinc</keyword>
<feature type="binding site" evidence="5">
    <location>
        <position position="130"/>
    </location>
    <ligand>
        <name>Zn(2+)</name>
        <dbReference type="ChEBI" id="CHEBI:29105"/>
        <note>structural</note>
    </ligand>
</feature>
<protein>
    <recommendedName>
        <fullName evidence="5 7">Adenylate kinase</fullName>
        <shortName evidence="5">AK</shortName>
        <ecNumber evidence="5 7">2.7.4.3</ecNumber>
    </recommendedName>
    <alternativeName>
        <fullName evidence="5">ATP-AMP transphosphorylase</fullName>
    </alternativeName>
    <alternativeName>
        <fullName evidence="5">ATP:AMP phosphotransferase</fullName>
    </alternativeName>
    <alternativeName>
        <fullName evidence="5">Adenylate monophosphate kinase</fullName>
    </alternativeName>
</protein>
<dbReference type="Proteomes" id="UP000784128">
    <property type="component" value="Unassembled WGS sequence"/>
</dbReference>
<dbReference type="EMBL" id="JAHDYS010000020">
    <property type="protein sequence ID" value="MBT1073369.1"/>
    <property type="molecule type" value="Genomic_DNA"/>
</dbReference>
<evidence type="ECO:0000256" key="1">
    <source>
        <dbReference type="ARBA" id="ARBA00022679"/>
    </source>
</evidence>
<dbReference type="InterPro" id="IPR000850">
    <property type="entry name" value="Adenylat/UMP-CMP_kin"/>
</dbReference>
<evidence type="ECO:0000256" key="4">
    <source>
        <dbReference type="ARBA" id="ARBA00022777"/>
    </source>
</evidence>
<feature type="region of interest" description="NMP" evidence="5">
    <location>
        <begin position="30"/>
        <end position="59"/>
    </location>
</feature>
<proteinExistence type="inferred from homology"/>
<dbReference type="NCBIfam" id="NF001381">
    <property type="entry name" value="PRK00279.1-3"/>
    <property type="match status" value="1"/>
</dbReference>
<feature type="binding site" evidence="5">
    <location>
        <begin position="57"/>
        <end position="59"/>
    </location>
    <ligand>
        <name>AMP</name>
        <dbReference type="ChEBI" id="CHEBI:456215"/>
    </ligand>
</feature>
<keyword evidence="5" id="KW-0479">Metal-binding</keyword>
<evidence type="ECO:0000256" key="3">
    <source>
        <dbReference type="ARBA" id="ARBA00022741"/>
    </source>
</evidence>
<dbReference type="CDD" id="cd01428">
    <property type="entry name" value="ADK"/>
    <property type="match status" value="1"/>
</dbReference>
<dbReference type="PROSITE" id="PS00113">
    <property type="entry name" value="ADENYLATE_KINASE"/>
    <property type="match status" value="1"/>
</dbReference>
<evidence type="ECO:0000259" key="8">
    <source>
        <dbReference type="Pfam" id="PF05191"/>
    </source>
</evidence>
<dbReference type="PANTHER" id="PTHR23359">
    <property type="entry name" value="NUCLEOTIDE KINASE"/>
    <property type="match status" value="1"/>
</dbReference>
<comment type="domain">
    <text evidence="5">Consists of three domains, a large central CORE domain and two small peripheral domains, NMPbind and LID, which undergo movements during catalysis. The LID domain closes over the site of phosphoryl transfer upon ATP binding. Assembling and dissambling the active center during each catalytic cycle provides an effective means to prevent ATP hydrolysis. Some bacteria have evolved a zinc-coordinating structure that stabilizes the LID domain.</text>
</comment>
<sequence length="220" mass="23912">MNLILFGPPGAGKGTQSQFIVDRFNIPQISTGDILRAAVKAQTDLGLKAKAIMDAGSLLPDEVVLGVIRDRIVLQDCAAGFILDGFPRTIQQADGLADILSGLQVKIDHVISLEVPSDMIIQRLSGRRTCVACGKGYHNMYAPPKVEGVCDWCKGELVQRTDDHEESIKNRLLTYENQTAPLKAYYEQLGLLRSVQGVGSVEEIRQRIVGVVQGLSGDHS</sequence>
<feature type="binding site" evidence="5">
    <location>
        <position position="150"/>
    </location>
    <ligand>
        <name>Zn(2+)</name>
        <dbReference type="ChEBI" id="CHEBI:29105"/>
        <note>structural</note>
    </ligand>
</feature>
<feature type="binding site" evidence="5">
    <location>
        <position position="153"/>
    </location>
    <ligand>
        <name>Zn(2+)</name>
        <dbReference type="ChEBI" id="CHEBI:29105"/>
        <note>structural</note>
    </ligand>
</feature>
<dbReference type="Pfam" id="PF05191">
    <property type="entry name" value="ADK_lid"/>
    <property type="match status" value="1"/>
</dbReference>
<dbReference type="NCBIfam" id="NF001380">
    <property type="entry name" value="PRK00279.1-2"/>
    <property type="match status" value="1"/>
</dbReference>
<dbReference type="InterPro" id="IPR007862">
    <property type="entry name" value="Adenylate_kinase_lid-dom"/>
</dbReference>
<feature type="binding site" evidence="5">
    <location>
        <position position="92"/>
    </location>
    <ligand>
        <name>AMP</name>
        <dbReference type="ChEBI" id="CHEBI:456215"/>
    </ligand>
</feature>
<keyword evidence="10" id="KW-1185">Reference proteome</keyword>
<feature type="domain" description="Adenylate kinase active site lid" evidence="8">
    <location>
        <begin position="127"/>
        <end position="162"/>
    </location>
</feature>
<comment type="subunit">
    <text evidence="5 7">Monomer.</text>
</comment>
<dbReference type="InterPro" id="IPR033690">
    <property type="entry name" value="Adenylat_kinase_CS"/>
</dbReference>
<dbReference type="PRINTS" id="PR00094">
    <property type="entry name" value="ADENYLTKNASE"/>
</dbReference>
<dbReference type="InterPro" id="IPR006259">
    <property type="entry name" value="Adenyl_kin_sub"/>
</dbReference>
<name>A0ABS5UCD9_9BACT</name>
<keyword evidence="5" id="KW-0963">Cytoplasm</keyword>
<reference evidence="9 10" key="1">
    <citation type="submission" date="2021-05" db="EMBL/GenBank/DDBJ databases">
        <title>The draft genome of Geobacter chapellei DSM 13688.</title>
        <authorList>
            <person name="Xu Z."/>
            <person name="Masuda Y."/>
            <person name="Itoh H."/>
            <person name="Senoo K."/>
        </authorList>
    </citation>
    <scope>NUCLEOTIDE SEQUENCE [LARGE SCALE GENOMIC DNA]</scope>
    <source>
        <strain evidence="9 10">DSM 13688</strain>
    </source>
</reference>
<evidence type="ECO:0000313" key="9">
    <source>
        <dbReference type="EMBL" id="MBT1073369.1"/>
    </source>
</evidence>
<feature type="binding site" evidence="5">
    <location>
        <position position="160"/>
    </location>
    <ligand>
        <name>AMP</name>
        <dbReference type="ChEBI" id="CHEBI:456215"/>
    </ligand>
</feature>
<comment type="similarity">
    <text evidence="5 6">Belongs to the adenylate kinase family.</text>
</comment>
<feature type="region of interest" description="LID" evidence="5">
    <location>
        <begin position="126"/>
        <end position="163"/>
    </location>
</feature>
<keyword evidence="3 5" id="KW-0547">Nucleotide-binding</keyword>
<dbReference type="NCBIfam" id="TIGR01351">
    <property type="entry name" value="adk"/>
    <property type="match status" value="1"/>
</dbReference>
<dbReference type="SUPFAM" id="SSF52540">
    <property type="entry name" value="P-loop containing nucleoside triphosphate hydrolases"/>
    <property type="match status" value="1"/>
</dbReference>
<dbReference type="Pfam" id="PF00406">
    <property type="entry name" value="ADK"/>
    <property type="match status" value="1"/>
</dbReference>
<comment type="function">
    <text evidence="5">Catalyzes the reversible transfer of the terminal phosphate group between ATP and AMP. Plays an important role in cellular energy homeostasis and in adenine nucleotide metabolism.</text>
</comment>
<keyword evidence="4 5" id="KW-0418">Kinase</keyword>
<feature type="binding site" evidence="5">
    <location>
        <position position="36"/>
    </location>
    <ligand>
        <name>AMP</name>
        <dbReference type="ChEBI" id="CHEBI:456215"/>
    </ligand>
</feature>
<dbReference type="RefSeq" id="WP_214301347.1">
    <property type="nucleotide sequence ID" value="NZ_JAHDYS010000020.1"/>
</dbReference>
<feature type="binding site" evidence="5">
    <location>
        <position position="171"/>
    </location>
    <ligand>
        <name>AMP</name>
        <dbReference type="ChEBI" id="CHEBI:456215"/>
    </ligand>
</feature>
<dbReference type="HAMAP" id="MF_00235">
    <property type="entry name" value="Adenylate_kinase_Adk"/>
    <property type="match status" value="1"/>
</dbReference>
<feature type="binding site" evidence="5">
    <location>
        <position position="31"/>
    </location>
    <ligand>
        <name>AMP</name>
        <dbReference type="ChEBI" id="CHEBI:456215"/>
    </ligand>
</feature>
<keyword evidence="2 5" id="KW-0545">Nucleotide biosynthesis</keyword>
<keyword evidence="5 7" id="KW-0067">ATP-binding</keyword>
<comment type="catalytic activity">
    <reaction evidence="5 7">
        <text>AMP + ATP = 2 ADP</text>
        <dbReference type="Rhea" id="RHEA:12973"/>
        <dbReference type="ChEBI" id="CHEBI:30616"/>
        <dbReference type="ChEBI" id="CHEBI:456215"/>
        <dbReference type="ChEBI" id="CHEBI:456216"/>
        <dbReference type="EC" id="2.7.4.3"/>
    </reaction>
</comment>
<accession>A0ABS5UCD9</accession>
<dbReference type="EC" id="2.7.4.3" evidence="5 7"/>
<evidence type="ECO:0000313" key="10">
    <source>
        <dbReference type="Proteomes" id="UP000784128"/>
    </source>
</evidence>
<dbReference type="Gene3D" id="3.40.50.300">
    <property type="entry name" value="P-loop containing nucleotide triphosphate hydrolases"/>
    <property type="match status" value="1"/>
</dbReference>
<comment type="subcellular location">
    <subcellularLocation>
        <location evidence="5 7">Cytoplasm</location>
    </subcellularLocation>
</comment>
<organism evidence="9 10">
    <name type="scientific">Pelotalea chapellei</name>
    <dbReference type="NCBI Taxonomy" id="44671"/>
    <lineage>
        <taxon>Bacteria</taxon>
        <taxon>Pseudomonadati</taxon>
        <taxon>Thermodesulfobacteriota</taxon>
        <taxon>Desulfuromonadia</taxon>
        <taxon>Geobacterales</taxon>
        <taxon>Geobacteraceae</taxon>
        <taxon>Pelotalea</taxon>
    </lineage>
</organism>